<reference evidence="2" key="1">
    <citation type="journal article" date="2020" name="Stud. Mycol.">
        <title>101 Dothideomycetes genomes: a test case for predicting lifestyles and emergence of pathogens.</title>
        <authorList>
            <person name="Haridas S."/>
            <person name="Albert R."/>
            <person name="Binder M."/>
            <person name="Bloem J."/>
            <person name="Labutti K."/>
            <person name="Salamov A."/>
            <person name="Andreopoulos B."/>
            <person name="Baker S."/>
            <person name="Barry K."/>
            <person name="Bills G."/>
            <person name="Bluhm B."/>
            <person name="Cannon C."/>
            <person name="Castanera R."/>
            <person name="Culley D."/>
            <person name="Daum C."/>
            <person name="Ezra D."/>
            <person name="Gonzalez J."/>
            <person name="Henrissat B."/>
            <person name="Kuo A."/>
            <person name="Liang C."/>
            <person name="Lipzen A."/>
            <person name="Lutzoni F."/>
            <person name="Magnuson J."/>
            <person name="Mondo S."/>
            <person name="Nolan M."/>
            <person name="Ohm R."/>
            <person name="Pangilinan J."/>
            <person name="Park H.-J."/>
            <person name="Ramirez L."/>
            <person name="Alfaro M."/>
            <person name="Sun H."/>
            <person name="Tritt A."/>
            <person name="Yoshinaga Y."/>
            <person name="Zwiers L.-H."/>
            <person name="Turgeon B."/>
            <person name="Goodwin S."/>
            <person name="Spatafora J."/>
            <person name="Crous P."/>
            <person name="Grigoriev I."/>
        </authorList>
    </citation>
    <scope>NUCLEOTIDE SEQUENCE</scope>
    <source>
        <strain evidence="2">CBS 269.34</strain>
    </source>
</reference>
<organism evidence="2 3">
    <name type="scientific">Lophium mytilinum</name>
    <dbReference type="NCBI Taxonomy" id="390894"/>
    <lineage>
        <taxon>Eukaryota</taxon>
        <taxon>Fungi</taxon>
        <taxon>Dikarya</taxon>
        <taxon>Ascomycota</taxon>
        <taxon>Pezizomycotina</taxon>
        <taxon>Dothideomycetes</taxon>
        <taxon>Pleosporomycetidae</taxon>
        <taxon>Mytilinidiales</taxon>
        <taxon>Mytilinidiaceae</taxon>
        <taxon>Lophium</taxon>
    </lineage>
</organism>
<dbReference type="PROSITE" id="PS50181">
    <property type="entry name" value="FBOX"/>
    <property type="match status" value="1"/>
</dbReference>
<feature type="domain" description="F-box" evidence="1">
    <location>
        <begin position="1"/>
        <end position="46"/>
    </location>
</feature>
<dbReference type="Pfam" id="PF12937">
    <property type="entry name" value="F-box-like"/>
    <property type="match status" value="1"/>
</dbReference>
<dbReference type="InterPro" id="IPR036047">
    <property type="entry name" value="F-box-like_dom_sf"/>
</dbReference>
<evidence type="ECO:0000259" key="1">
    <source>
        <dbReference type="PROSITE" id="PS50181"/>
    </source>
</evidence>
<dbReference type="Proteomes" id="UP000799750">
    <property type="component" value="Unassembled WGS sequence"/>
</dbReference>
<dbReference type="OrthoDB" id="3768645at2759"/>
<protein>
    <recommendedName>
        <fullName evidence="1">F-box domain-containing protein</fullName>
    </recommendedName>
</protein>
<gene>
    <name evidence="2" type="ORF">BU16DRAFT_568428</name>
</gene>
<dbReference type="SMART" id="SM00256">
    <property type="entry name" value="FBOX"/>
    <property type="match status" value="1"/>
</dbReference>
<proteinExistence type="predicted"/>
<dbReference type="SUPFAM" id="SSF81383">
    <property type="entry name" value="F-box domain"/>
    <property type="match status" value="1"/>
</dbReference>
<sequence>MAPLTKLPDELIVAIFADVAYEDIFSLSKTCRHLRRIALPTLFHTITVTWATTERKNRILRNHSVGLLFRTIVQDSSLAALVKVVNLRVKDPSVYRLFEKPTDSYITPSEEALILKAVEIMAGQNKVYSKGIIFQDQPHLSAALLLQQCTGLQSLSIHALFLSDGILSHMIRMALMDPEPSKCLPWMKNMRSFTVEDGWGTPYLKQLPAVLRVEYHDATLLTTLQLLRTALRPGEVHLILSHTPNLAVLELDFLRPSSAQTLDLEILGLALYLTEEKLVRFTLRHEVFADEAVDVETLADVYEGTLCSLRTFYALTHLNISLGCLHGQTSAQEAPALADVLPPNLQQLTINDDLWGFDALNWKDCEIMEALKAFLTGERRAGGAANGDTDIKGVAWESGGEVGWKVATPELKEFVLDSRLRGWVYYDYLEDSEIREELRRKCKEEGLKCTFLFDES</sequence>
<dbReference type="AlphaFoldDB" id="A0A6A6Q8D6"/>
<dbReference type="InterPro" id="IPR001810">
    <property type="entry name" value="F-box_dom"/>
</dbReference>
<dbReference type="Gene3D" id="3.80.10.10">
    <property type="entry name" value="Ribonuclease Inhibitor"/>
    <property type="match status" value="1"/>
</dbReference>
<keyword evidence="3" id="KW-1185">Reference proteome</keyword>
<dbReference type="EMBL" id="MU004204">
    <property type="protein sequence ID" value="KAF2488264.1"/>
    <property type="molecule type" value="Genomic_DNA"/>
</dbReference>
<accession>A0A6A6Q8D6</accession>
<evidence type="ECO:0000313" key="2">
    <source>
        <dbReference type="EMBL" id="KAF2488264.1"/>
    </source>
</evidence>
<evidence type="ECO:0000313" key="3">
    <source>
        <dbReference type="Proteomes" id="UP000799750"/>
    </source>
</evidence>
<name>A0A6A6Q8D6_9PEZI</name>
<dbReference type="InterPro" id="IPR032675">
    <property type="entry name" value="LRR_dom_sf"/>
</dbReference>
<dbReference type="CDD" id="cd09917">
    <property type="entry name" value="F-box_SF"/>
    <property type="match status" value="1"/>
</dbReference>